<dbReference type="Proteomes" id="UP001156664">
    <property type="component" value="Unassembled WGS sequence"/>
</dbReference>
<feature type="compositionally biased region" description="Basic and acidic residues" evidence="1">
    <location>
        <begin position="46"/>
        <end position="66"/>
    </location>
</feature>
<reference evidence="3" key="1">
    <citation type="journal article" date="2019" name="Int. J. Syst. Evol. Microbiol.">
        <title>The Global Catalogue of Microorganisms (GCM) 10K type strain sequencing project: providing services to taxonomists for standard genome sequencing and annotation.</title>
        <authorList>
            <consortium name="The Broad Institute Genomics Platform"/>
            <consortium name="The Broad Institute Genome Sequencing Center for Infectious Disease"/>
            <person name="Wu L."/>
            <person name="Ma J."/>
        </authorList>
    </citation>
    <scope>NUCLEOTIDE SEQUENCE [LARGE SCALE GENOMIC DNA]</scope>
    <source>
        <strain evidence="3">NBRC 105857</strain>
    </source>
</reference>
<evidence type="ECO:0000313" key="2">
    <source>
        <dbReference type="EMBL" id="GLR26369.1"/>
    </source>
</evidence>
<protein>
    <submittedName>
        <fullName evidence="2">Uncharacterized protein</fullName>
    </submittedName>
</protein>
<feature type="region of interest" description="Disordered" evidence="1">
    <location>
        <begin position="42"/>
        <end position="74"/>
    </location>
</feature>
<sequence length="74" mass="8343">MHGEATICGGYTPSELAELKRQQKAQFVGLGMKASQFESEFQQGYKEGRESLEKASPAERSKRCEQLQKMAKMK</sequence>
<accession>A0ABQ5YQH6</accession>
<evidence type="ECO:0000313" key="3">
    <source>
        <dbReference type="Proteomes" id="UP001156664"/>
    </source>
</evidence>
<keyword evidence="3" id="KW-1185">Reference proteome</keyword>
<proteinExistence type="predicted"/>
<dbReference type="EMBL" id="BSOJ01000015">
    <property type="protein sequence ID" value="GLR26369.1"/>
    <property type="molecule type" value="Genomic_DNA"/>
</dbReference>
<evidence type="ECO:0000256" key="1">
    <source>
        <dbReference type="SAM" id="MobiDB-lite"/>
    </source>
</evidence>
<name>A0ABQ5YQH6_9BURK</name>
<organism evidence="2 3">
    <name type="scientific">Limnobacter litoralis</name>
    <dbReference type="NCBI Taxonomy" id="481366"/>
    <lineage>
        <taxon>Bacteria</taxon>
        <taxon>Pseudomonadati</taxon>
        <taxon>Pseudomonadota</taxon>
        <taxon>Betaproteobacteria</taxon>
        <taxon>Burkholderiales</taxon>
        <taxon>Burkholderiaceae</taxon>
        <taxon>Limnobacter</taxon>
    </lineage>
</organism>
<comment type="caution">
    <text evidence="2">The sequence shown here is derived from an EMBL/GenBank/DDBJ whole genome shotgun (WGS) entry which is preliminary data.</text>
</comment>
<gene>
    <name evidence="2" type="ORF">GCM10007875_14590</name>
</gene>